<dbReference type="Pfam" id="PF18911">
    <property type="entry name" value="PKD_4"/>
    <property type="match status" value="2"/>
</dbReference>
<dbReference type="GO" id="GO:0005975">
    <property type="term" value="P:carbohydrate metabolic process"/>
    <property type="evidence" value="ECO:0007669"/>
    <property type="project" value="UniProtKB-ARBA"/>
</dbReference>
<accession>A0A077LZ82</accession>
<dbReference type="InterPro" id="IPR045272">
    <property type="entry name" value="ANXUR1/2-like"/>
</dbReference>
<evidence type="ECO:0000259" key="2">
    <source>
        <dbReference type="PROSITE" id="PS50093"/>
    </source>
</evidence>
<feature type="region of interest" description="Disordered" evidence="1">
    <location>
        <begin position="598"/>
        <end position="630"/>
    </location>
</feature>
<dbReference type="SMART" id="SM00089">
    <property type="entry name" value="PKD"/>
    <property type="match status" value="2"/>
</dbReference>
<dbReference type="SUPFAM" id="SSF50998">
    <property type="entry name" value="Quinoprotein alcohol dehydrogenase-like"/>
    <property type="match status" value="1"/>
</dbReference>
<dbReference type="InterPro" id="IPR021720">
    <property type="entry name" value="Malectin_dom"/>
</dbReference>
<dbReference type="SUPFAM" id="SSF49299">
    <property type="entry name" value="PKD domain"/>
    <property type="match status" value="2"/>
</dbReference>
<feature type="compositionally biased region" description="Low complexity" evidence="1">
    <location>
        <begin position="475"/>
        <end position="491"/>
    </location>
</feature>
<evidence type="ECO:0000256" key="1">
    <source>
        <dbReference type="SAM" id="MobiDB-lite"/>
    </source>
</evidence>
<dbReference type="Proteomes" id="UP000035721">
    <property type="component" value="Unassembled WGS sequence"/>
</dbReference>
<dbReference type="PANTHER" id="PTHR34590">
    <property type="entry name" value="OS03G0124300 PROTEIN-RELATED"/>
    <property type="match status" value="1"/>
</dbReference>
<protein>
    <recommendedName>
        <fullName evidence="2">PKD domain-containing protein</fullName>
    </recommendedName>
</protein>
<dbReference type="CDD" id="cd00146">
    <property type="entry name" value="PKD"/>
    <property type="match status" value="1"/>
</dbReference>
<feature type="domain" description="PKD" evidence="2">
    <location>
        <begin position="818"/>
        <end position="899"/>
    </location>
</feature>
<dbReference type="GO" id="GO:0004714">
    <property type="term" value="F:transmembrane receptor protein tyrosine kinase activity"/>
    <property type="evidence" value="ECO:0007669"/>
    <property type="project" value="InterPro"/>
</dbReference>
<sequence>MPSAVPSTITPNVDNGSVRSIAQVGNTMVIGGDFTSIGGSTQNYVAAFDATTGKVSTTFNPAPNGAVYSVIPGPNDHTVYIGGSFTQVAGSAAKFVAELDTNTGALVPGFNPPTFDYGQVNDLKTVGNRLFVGGFFSKVGGKSHLGLASLNATTGAVDPFMNVQLSGHHNDSGSGAQGYIGTWSFDISPNGARMAVIGNFKNADGLLRDQLAMIDLDGSAAQVDPNWSTTRYSPLCFNWAFDAYVRGVSFSPDGSYFVVNATGGGNAGTLCDATSRFETASTGTNIQPTWVDETGGDTVWGVTITDDAVYIGGHNRWNNNPLGVDHAQPGAVPRPGLAALDPVSGRPLTWNPGHNPLGAAVYALLATPKGLWMGWDQNWIGNFKYKRQKIAFFPYAGGSTLASTATATLPGTVYLGSSAGGAGATNVLYRVDAGGSAVQSTDTGPDWLADTSDTDPGAAYRNKQSNAAGWGAVGSVDSTVPSTTPSTIFSSERWSPTDSPPMTWDFPVKAGTNVAVRLYFANQCSCTQSVGQRVFNVALNGQQVLNNYDIVKDVGNETGTMKEFSVTVPSSGTYAGDVDLSFTHVTENPLVNGIEIINKDAPTPPASGSGTLSTVSFDGTTASQPQSSDTGGINWSQVRGAFMVGSYVYYGYTDGYLYRAALTSSGFGTPQQVNPYMDPVWDGVDTHDGTTFDGALPSLYGQMSNVTGMFYSGGRLYYTMYGDSALHWRWFSPDSGIVDETSAVAPSSVSFSDADGTFVSNGTLYYGTRSNGNLNSVAFNDGTVSGSSSVVSGPGKDGINWTNRAMFLSSVGGSQPPVNQAPVASFTSSCTYLACSFDGSKSSDSDGTVVSYAWDFGDNSTGSGANLSHTYAKDGTYTVKLTVTDNQGATGTVSKSVVVANAPQNQPPVASFTYQCTGTTCTFDGSKSSDPDGTVTGYDWKWGDSSADSSGSTASHTYDATGTYTVTLTVTDNDGATNRISQDVTASTVPANDLAFVGVGHGSGGVSKFKQAAIPSTASVGDTALLFFTQGNTANWSDPTGVSGWTQVAKFTNATITSTLWAKTLTASDLGGTVRLNSPDNNKAMLTVAVYHGVDASTLGAPTVAHVGDSSTATHTTPSVSATAGDWIVSYWADKTGSTDATAWTAPSSVSTRDTTVDTGTGRYDSLLADSGASVPGGSNGGLTANSGAISEKTAMWTLDLRPSH</sequence>
<reference evidence="3 4" key="1">
    <citation type="journal article" date="2013" name="ISME J.">
        <title>A metabolic model for members of the genus Tetrasphaera involved in enhanced biological phosphorus removal.</title>
        <authorList>
            <person name="Kristiansen R."/>
            <person name="Nguyen H.T.T."/>
            <person name="Saunders A.M."/>
            <person name="Nielsen J.L."/>
            <person name="Wimmer R."/>
            <person name="Le V.Q."/>
            <person name="McIlroy S.J."/>
            <person name="Petrovski S."/>
            <person name="Seviour R.J."/>
            <person name="Calteau A."/>
            <person name="Nielsen K.L."/>
            <person name="Nielsen P.H."/>
        </authorList>
    </citation>
    <scope>NUCLEOTIDE SEQUENCE [LARGE SCALE GENOMIC DNA]</scope>
    <source>
        <strain evidence="3 4">T1-X7</strain>
    </source>
</reference>
<dbReference type="Gene3D" id="2.60.40.10">
    <property type="entry name" value="Immunoglobulins"/>
    <property type="match status" value="2"/>
</dbReference>
<dbReference type="InterPro" id="IPR022409">
    <property type="entry name" value="PKD/Chitinase_dom"/>
</dbReference>
<feature type="compositionally biased region" description="Polar residues" evidence="1">
    <location>
        <begin position="606"/>
        <end position="630"/>
    </location>
</feature>
<dbReference type="InterPro" id="IPR035986">
    <property type="entry name" value="PKD_dom_sf"/>
</dbReference>
<dbReference type="STRING" id="1194083.BN12_4060013"/>
<feature type="domain" description="PKD" evidence="2">
    <location>
        <begin position="904"/>
        <end position="985"/>
    </location>
</feature>
<evidence type="ECO:0000313" key="4">
    <source>
        <dbReference type="Proteomes" id="UP000035721"/>
    </source>
</evidence>
<name>A0A077LZ82_9MICO</name>
<dbReference type="RefSeq" id="WP_162233131.1">
    <property type="nucleotide sequence ID" value="NZ_HF570958.1"/>
</dbReference>
<dbReference type="InterPro" id="IPR011047">
    <property type="entry name" value="Quinoprotein_ADH-like_sf"/>
</dbReference>
<feature type="region of interest" description="Disordered" evidence="1">
    <location>
        <begin position="471"/>
        <end position="500"/>
    </location>
</feature>
<dbReference type="InterPro" id="IPR013783">
    <property type="entry name" value="Ig-like_fold"/>
</dbReference>
<gene>
    <name evidence="3" type="ORF">BN12_4060013</name>
</gene>
<dbReference type="EMBL" id="CAJB01000342">
    <property type="protein sequence ID" value="CCH79203.1"/>
    <property type="molecule type" value="Genomic_DNA"/>
</dbReference>
<comment type="caution">
    <text evidence="3">The sequence shown here is derived from an EMBL/GenBank/DDBJ whole genome shotgun (WGS) entry which is preliminary data.</text>
</comment>
<dbReference type="Pfam" id="PF11721">
    <property type="entry name" value="Malectin"/>
    <property type="match status" value="1"/>
</dbReference>
<keyword evidence="4" id="KW-1185">Reference proteome</keyword>
<dbReference type="Gene3D" id="2.60.120.430">
    <property type="entry name" value="Galactose-binding lectin"/>
    <property type="match status" value="1"/>
</dbReference>
<dbReference type="PROSITE" id="PS50093">
    <property type="entry name" value="PKD"/>
    <property type="match status" value="2"/>
</dbReference>
<proteinExistence type="predicted"/>
<dbReference type="AlphaFoldDB" id="A0A077LZ82"/>
<evidence type="ECO:0000313" key="3">
    <source>
        <dbReference type="EMBL" id="CCH79203.1"/>
    </source>
</evidence>
<organism evidence="3 4">
    <name type="scientific">Nostocoides japonicum T1-X7</name>
    <dbReference type="NCBI Taxonomy" id="1194083"/>
    <lineage>
        <taxon>Bacteria</taxon>
        <taxon>Bacillati</taxon>
        <taxon>Actinomycetota</taxon>
        <taxon>Actinomycetes</taxon>
        <taxon>Micrococcales</taxon>
        <taxon>Intrasporangiaceae</taxon>
        <taxon>Nostocoides</taxon>
    </lineage>
</organism>
<dbReference type="InterPro" id="IPR000601">
    <property type="entry name" value="PKD_dom"/>
</dbReference>